<keyword evidence="7" id="KW-1015">Disulfide bond</keyword>
<sequence length="226" mass="25890">SISMKVYKTPSTTDTGIEDRSIDLPTGSNDKTSDLAEINSTDNRDLSNIYKRPDRASLILSEEIPCQETQEKSTCFENKGVETNIEVRHTQDTSLSGSSNARRENNQEQIISNICSNQQNTFVAKKVVTKSGKKDEQRRPLGRMTLMLTIISAIFILGFLPFLALTMFKNRQPDKYDNLNMAELSVFNFFYRLYFLNSAANPIIYSLCDMNFRREIIRLLSCRSRR</sequence>
<dbReference type="Gene3D" id="1.20.1070.10">
    <property type="entry name" value="Rhodopsin 7-helix transmembrane proteins"/>
    <property type="match status" value="1"/>
</dbReference>
<evidence type="ECO:0000256" key="3">
    <source>
        <dbReference type="ARBA" id="ARBA00022692"/>
    </source>
</evidence>
<dbReference type="PANTHER" id="PTHR24248">
    <property type="entry name" value="ADRENERGIC RECEPTOR-RELATED G-PROTEIN COUPLED RECEPTOR"/>
    <property type="match status" value="1"/>
</dbReference>
<keyword evidence="4 11" id="KW-1133">Transmembrane helix</keyword>
<feature type="domain" description="G-protein coupled receptors family 1 profile" evidence="12">
    <location>
        <begin position="143"/>
        <end position="205"/>
    </location>
</feature>
<evidence type="ECO:0000256" key="6">
    <source>
        <dbReference type="ARBA" id="ARBA00023136"/>
    </source>
</evidence>
<feature type="non-terminal residue" evidence="13">
    <location>
        <position position="1"/>
    </location>
</feature>
<accession>A0A0B6YP85</accession>
<keyword evidence="6 11" id="KW-0472">Membrane</keyword>
<name>A0A0B6YP85_9EUPU</name>
<evidence type="ECO:0000259" key="12">
    <source>
        <dbReference type="PROSITE" id="PS50262"/>
    </source>
</evidence>
<dbReference type="PROSITE" id="PS50262">
    <property type="entry name" value="G_PROTEIN_RECEP_F1_2"/>
    <property type="match status" value="1"/>
</dbReference>
<dbReference type="EMBL" id="HACG01011209">
    <property type="protein sequence ID" value="CEK58074.1"/>
    <property type="molecule type" value="Transcribed_RNA"/>
</dbReference>
<dbReference type="InterPro" id="IPR017452">
    <property type="entry name" value="GPCR_Rhodpsn_7TM"/>
</dbReference>
<proteinExistence type="predicted"/>
<keyword evidence="9" id="KW-0807">Transducer</keyword>
<organism evidence="13">
    <name type="scientific">Arion vulgaris</name>
    <dbReference type="NCBI Taxonomy" id="1028688"/>
    <lineage>
        <taxon>Eukaryota</taxon>
        <taxon>Metazoa</taxon>
        <taxon>Spiralia</taxon>
        <taxon>Lophotrochozoa</taxon>
        <taxon>Mollusca</taxon>
        <taxon>Gastropoda</taxon>
        <taxon>Heterobranchia</taxon>
        <taxon>Euthyneura</taxon>
        <taxon>Panpulmonata</taxon>
        <taxon>Eupulmonata</taxon>
        <taxon>Stylommatophora</taxon>
        <taxon>Helicina</taxon>
        <taxon>Arionoidea</taxon>
        <taxon>Arionidae</taxon>
        <taxon>Arion</taxon>
    </lineage>
</organism>
<evidence type="ECO:0000256" key="8">
    <source>
        <dbReference type="ARBA" id="ARBA00023170"/>
    </source>
</evidence>
<evidence type="ECO:0000256" key="2">
    <source>
        <dbReference type="ARBA" id="ARBA00022475"/>
    </source>
</evidence>
<dbReference type="SUPFAM" id="SSF81321">
    <property type="entry name" value="Family A G protein-coupled receptor-like"/>
    <property type="match status" value="1"/>
</dbReference>
<evidence type="ECO:0000256" key="4">
    <source>
        <dbReference type="ARBA" id="ARBA00022989"/>
    </source>
</evidence>
<feature type="transmembrane region" description="Helical" evidence="11">
    <location>
        <begin position="189"/>
        <end position="208"/>
    </location>
</feature>
<dbReference type="AlphaFoldDB" id="A0A0B6YP85"/>
<feature type="compositionally biased region" description="Polar residues" evidence="10">
    <location>
        <begin position="1"/>
        <end position="15"/>
    </location>
</feature>
<feature type="transmembrane region" description="Helical" evidence="11">
    <location>
        <begin position="146"/>
        <end position="169"/>
    </location>
</feature>
<dbReference type="Pfam" id="PF00001">
    <property type="entry name" value="7tm_1"/>
    <property type="match status" value="1"/>
</dbReference>
<dbReference type="GO" id="GO:0005886">
    <property type="term" value="C:plasma membrane"/>
    <property type="evidence" value="ECO:0007669"/>
    <property type="project" value="UniProtKB-SubCell"/>
</dbReference>
<keyword evidence="2" id="KW-1003">Cell membrane</keyword>
<dbReference type="PANTHER" id="PTHR24248:SF125">
    <property type="entry name" value="DOPAMINE D2-LIKE RECEPTOR"/>
    <property type="match status" value="1"/>
</dbReference>
<dbReference type="PRINTS" id="PR00237">
    <property type="entry name" value="GPCRRHODOPSN"/>
</dbReference>
<dbReference type="GO" id="GO:0004930">
    <property type="term" value="F:G protein-coupled receptor activity"/>
    <property type="evidence" value="ECO:0007669"/>
    <property type="project" value="UniProtKB-KW"/>
</dbReference>
<dbReference type="InterPro" id="IPR000276">
    <property type="entry name" value="GPCR_Rhodpsn"/>
</dbReference>
<reference evidence="13" key="1">
    <citation type="submission" date="2014-12" db="EMBL/GenBank/DDBJ databases">
        <title>Insight into the proteome of Arion vulgaris.</title>
        <authorList>
            <person name="Aradska J."/>
            <person name="Bulat T."/>
            <person name="Smidak R."/>
            <person name="Sarate P."/>
            <person name="Gangsoo J."/>
            <person name="Sialana F."/>
            <person name="Bilban M."/>
            <person name="Lubec G."/>
        </authorList>
    </citation>
    <scope>NUCLEOTIDE SEQUENCE</scope>
    <source>
        <tissue evidence="13">Skin</tissue>
    </source>
</reference>
<keyword evidence="5" id="KW-0297">G-protein coupled receptor</keyword>
<feature type="region of interest" description="Disordered" evidence="10">
    <location>
        <begin position="1"/>
        <end position="36"/>
    </location>
</feature>
<keyword evidence="3 11" id="KW-0812">Transmembrane</keyword>
<evidence type="ECO:0000256" key="1">
    <source>
        <dbReference type="ARBA" id="ARBA00004651"/>
    </source>
</evidence>
<comment type="subcellular location">
    <subcellularLocation>
        <location evidence="1">Cell membrane</location>
        <topology evidence="1">Multi-pass membrane protein</topology>
    </subcellularLocation>
</comment>
<gene>
    <name evidence="13" type="primary">ORF31940</name>
</gene>
<evidence type="ECO:0000313" key="13">
    <source>
        <dbReference type="EMBL" id="CEK58074.1"/>
    </source>
</evidence>
<evidence type="ECO:0000256" key="9">
    <source>
        <dbReference type="ARBA" id="ARBA00023224"/>
    </source>
</evidence>
<keyword evidence="8" id="KW-0675">Receptor</keyword>
<evidence type="ECO:0000256" key="5">
    <source>
        <dbReference type="ARBA" id="ARBA00023040"/>
    </source>
</evidence>
<evidence type="ECO:0000256" key="10">
    <source>
        <dbReference type="SAM" id="MobiDB-lite"/>
    </source>
</evidence>
<evidence type="ECO:0000256" key="11">
    <source>
        <dbReference type="SAM" id="Phobius"/>
    </source>
</evidence>
<evidence type="ECO:0000256" key="7">
    <source>
        <dbReference type="ARBA" id="ARBA00023157"/>
    </source>
</evidence>
<protein>
    <recommendedName>
        <fullName evidence="12">G-protein coupled receptors family 1 profile domain-containing protein</fullName>
    </recommendedName>
</protein>